<reference evidence="1" key="1">
    <citation type="submission" date="2021-11" db="EMBL/GenBank/DDBJ databases">
        <authorList>
            <person name="Qingchun L."/>
            <person name="Dong Z."/>
            <person name="Zongwei Q."/>
            <person name="Jia Z."/>
            <person name="Duotao L."/>
        </authorList>
    </citation>
    <scope>NUCLEOTIDE SEQUENCE</scope>
    <source>
        <strain evidence="1">WLY-B-L2</strain>
    </source>
</reference>
<dbReference type="RefSeq" id="WP_150358845.1">
    <property type="nucleotide sequence ID" value="NZ_JAJJPB010000056.1"/>
</dbReference>
<organism evidence="1 2">
    <name type="scientific">Clostridium aromativorans</name>
    <dbReference type="NCBI Taxonomy" id="2836848"/>
    <lineage>
        <taxon>Bacteria</taxon>
        <taxon>Bacillati</taxon>
        <taxon>Bacillota</taxon>
        <taxon>Clostridia</taxon>
        <taxon>Eubacteriales</taxon>
        <taxon>Clostridiaceae</taxon>
        <taxon>Clostridium</taxon>
    </lineage>
</organism>
<proteinExistence type="predicted"/>
<name>A0ABS8NAK1_9CLOT</name>
<evidence type="ECO:0000313" key="1">
    <source>
        <dbReference type="EMBL" id="MCC9296837.1"/>
    </source>
</evidence>
<gene>
    <name evidence="1" type="ORF">LN736_18570</name>
</gene>
<evidence type="ECO:0000313" key="2">
    <source>
        <dbReference type="Proteomes" id="UP001165422"/>
    </source>
</evidence>
<dbReference type="EMBL" id="JAJJPB010000056">
    <property type="protein sequence ID" value="MCC9296837.1"/>
    <property type="molecule type" value="Genomic_DNA"/>
</dbReference>
<dbReference type="Proteomes" id="UP001165422">
    <property type="component" value="Unassembled WGS sequence"/>
</dbReference>
<protein>
    <submittedName>
        <fullName evidence="1">Uncharacterized protein</fullName>
    </submittedName>
</protein>
<sequence>MKTELSKKNQVILDKAIQRTHLYLQSHGTTNFEQFYLNFIRGFSGLVLIGDKKFKEIINEPDDIEMADNALQYIQNLKEDHPIYNYFRQYISFPSFMQEDIMLNSIHIISELSKRENIF</sequence>
<keyword evidence="2" id="KW-1185">Reference proteome</keyword>
<comment type="caution">
    <text evidence="1">The sequence shown here is derived from an EMBL/GenBank/DDBJ whole genome shotgun (WGS) entry which is preliminary data.</text>
</comment>
<accession>A0ABS8NAK1</accession>